<keyword evidence="1 4" id="KW-0560">Oxidoreductase</keyword>
<dbReference type="CDD" id="cd08551">
    <property type="entry name" value="Fe-ADH"/>
    <property type="match status" value="1"/>
</dbReference>
<dbReference type="InterPro" id="IPR039697">
    <property type="entry name" value="Alcohol_dehydrogenase_Fe"/>
</dbReference>
<dbReference type="GO" id="GO:0004022">
    <property type="term" value="F:alcohol dehydrogenase (NAD+) activity"/>
    <property type="evidence" value="ECO:0007669"/>
    <property type="project" value="UniProtKB-EC"/>
</dbReference>
<dbReference type="EC" id="1.1.1.1" evidence="4"/>
<dbReference type="HOGENOM" id="CLU_007207_0_0_12"/>
<gene>
    <name evidence="4" type="ordered locus">Spica_2090</name>
</gene>
<dbReference type="PANTHER" id="PTHR11496">
    <property type="entry name" value="ALCOHOL DEHYDROGENASE"/>
    <property type="match status" value="1"/>
</dbReference>
<dbReference type="SUPFAM" id="SSF56796">
    <property type="entry name" value="Dehydroquinate synthase-like"/>
    <property type="match status" value="1"/>
</dbReference>
<keyword evidence="5" id="KW-1185">Reference proteome</keyword>
<dbReference type="EMBL" id="CP002868">
    <property type="protein sequence ID" value="AEJ20215.1"/>
    <property type="molecule type" value="Genomic_DNA"/>
</dbReference>
<organism evidence="4 5">
    <name type="scientific">Gracilinema caldarium (strain ATCC 51460 / DSM 7334 / H1)</name>
    <name type="common">Treponema caldarium</name>
    <dbReference type="NCBI Taxonomy" id="744872"/>
    <lineage>
        <taxon>Bacteria</taxon>
        <taxon>Pseudomonadati</taxon>
        <taxon>Spirochaetota</taxon>
        <taxon>Spirochaetia</taxon>
        <taxon>Spirochaetales</taxon>
        <taxon>Breznakiellaceae</taxon>
        <taxon>Gracilinema</taxon>
    </lineage>
</organism>
<dbReference type="RefSeq" id="WP_013969503.1">
    <property type="nucleotide sequence ID" value="NC_015732.1"/>
</dbReference>
<dbReference type="eggNOG" id="COG1454">
    <property type="taxonomic scope" value="Bacteria"/>
</dbReference>
<dbReference type="InterPro" id="IPR056798">
    <property type="entry name" value="ADH_Fe_C"/>
</dbReference>
<feature type="domain" description="Fe-containing alcohol dehydrogenase-like C-terminal" evidence="3">
    <location>
        <begin position="207"/>
        <end position="415"/>
    </location>
</feature>
<dbReference type="AlphaFoldDB" id="F8EZJ2"/>
<accession>F8EZJ2</accession>
<dbReference type="GO" id="GO:0046872">
    <property type="term" value="F:metal ion binding"/>
    <property type="evidence" value="ECO:0007669"/>
    <property type="project" value="InterPro"/>
</dbReference>
<dbReference type="Pfam" id="PF25137">
    <property type="entry name" value="ADH_Fe_C"/>
    <property type="match status" value="1"/>
</dbReference>
<dbReference type="Gene3D" id="3.40.50.1970">
    <property type="match status" value="1"/>
</dbReference>
<evidence type="ECO:0000259" key="2">
    <source>
        <dbReference type="Pfam" id="PF00465"/>
    </source>
</evidence>
<dbReference type="STRING" id="744872.Spica_2090"/>
<feature type="domain" description="Alcohol dehydrogenase iron-type/glycerol dehydrogenase GldA" evidence="2">
    <location>
        <begin position="49"/>
        <end position="195"/>
    </location>
</feature>
<dbReference type="Pfam" id="PF00465">
    <property type="entry name" value="Fe-ADH"/>
    <property type="match status" value="1"/>
</dbReference>
<proteinExistence type="predicted"/>
<reference evidence="5" key="1">
    <citation type="journal article" date="2013" name="Stand. Genomic Sci.">
        <title>Genome sequence of the thermophilic fresh-water bacterium Spirochaeta caldaria type strain (H1(T)), reclassification of Spirochaeta caldaria, Spirochaeta stenostrepta, and Spirochaeta zuelzerae in the genus Treponema as Treponema caldaria comb. nov., Treponema stenostrepta comb. nov., and Treponema zuelzerae comb. nov., and emendation of the genus Treponema.</title>
        <authorList>
            <person name="Abt B."/>
            <person name="Goker M."/>
            <person name="Scheuner C."/>
            <person name="Han C."/>
            <person name="Lu M."/>
            <person name="Misra M."/>
            <person name="Lapidus A."/>
            <person name="Nolan M."/>
            <person name="Lucas S."/>
            <person name="Hammon N."/>
            <person name="Deshpande S."/>
            <person name="Cheng J.F."/>
            <person name="Tapia R."/>
            <person name="Goodwin L.A."/>
            <person name="Pitluck S."/>
            <person name="Liolios K."/>
            <person name="Pagani I."/>
            <person name="Ivanova N."/>
            <person name="Mavromatis K."/>
            <person name="Mikhailova N."/>
            <person name="Huntemann M."/>
            <person name="Pati A."/>
            <person name="Chen A."/>
            <person name="Palaniappan K."/>
            <person name="Land M."/>
            <person name="Hauser L."/>
            <person name="Jeffries C.D."/>
            <person name="Rohde M."/>
            <person name="Spring S."/>
            <person name="Gronow S."/>
            <person name="Detter J.C."/>
            <person name="Bristow J."/>
            <person name="Eisen J.A."/>
            <person name="Markowitz V."/>
            <person name="Hugenholtz P."/>
            <person name="Kyrpides N.C."/>
            <person name="Woyke T."/>
            <person name="Klenk H.P."/>
        </authorList>
    </citation>
    <scope>NUCLEOTIDE SEQUENCE</scope>
    <source>
        <strain evidence="5">ATCC 51460 / DSM 7334 / H1</strain>
    </source>
</reference>
<evidence type="ECO:0000259" key="3">
    <source>
        <dbReference type="Pfam" id="PF25137"/>
    </source>
</evidence>
<name>F8EZJ2_GRAC1</name>
<dbReference type="OrthoDB" id="9815791at2"/>
<evidence type="ECO:0000313" key="4">
    <source>
        <dbReference type="EMBL" id="AEJ20215.1"/>
    </source>
</evidence>
<protein>
    <submittedName>
        <fullName evidence="4">Alcohol dehydrogenase</fullName>
        <ecNumber evidence="4">1.1.1.1</ecNumber>
    </submittedName>
</protein>
<dbReference type="PANTHER" id="PTHR11496:SF83">
    <property type="entry name" value="HYDROXYACID-OXOACID TRANSHYDROGENASE, MITOCHONDRIAL"/>
    <property type="match status" value="1"/>
</dbReference>
<evidence type="ECO:0000256" key="1">
    <source>
        <dbReference type="ARBA" id="ARBA00023002"/>
    </source>
</evidence>
<evidence type="ECO:0000313" key="5">
    <source>
        <dbReference type="Proteomes" id="UP000000503"/>
    </source>
</evidence>
<sequence>MIGAIASPTNIIELPQFTAAALDEVLVYSTGLSGAGNVVASTNDRTGAGAGPVLCIIDPRPFPLRDRVLADLGRRWKLSIMDQVVPNPASKDIMAMAEAARQQRPAAVLGIGGGSTLDSAKAVAMLLENPGDLDEYLGPDASRKPQSRCIPLLLIPTTTGTGSEVTRFGVYTVRSGRKYTLNSPVLQAETALLSPDLVADLPPALVAATGYDALTHALETLWNKNATALSDRLALEAAAAVLRSLEPAWRASQGQGPAAALAELQQAATLAGIAFNKTGTAAIHALSFILSEEWHLSHGAACAFFTQNIFDINMQDPAVRTKFLTLAKRVYAEAGESSASPLSDEGYLQYLRDRLVALKRLMGLPDRFSDIPGFTLPGNADEQEKIAALFDKAQNDFKLKNNPVPCTPELVRKLVLEKLQ</sequence>
<dbReference type="Gene3D" id="1.20.1090.10">
    <property type="entry name" value="Dehydroquinate synthase-like - alpha domain"/>
    <property type="match status" value="1"/>
</dbReference>
<dbReference type="KEGG" id="scd:Spica_2090"/>
<dbReference type="InterPro" id="IPR001670">
    <property type="entry name" value="ADH_Fe/GldA"/>
</dbReference>
<dbReference type="Proteomes" id="UP000000503">
    <property type="component" value="Chromosome"/>
</dbReference>